<evidence type="ECO:0000256" key="2">
    <source>
        <dbReference type="ARBA" id="ARBA00008869"/>
    </source>
</evidence>
<feature type="region of interest" description="Disordered" evidence="10">
    <location>
        <begin position="164"/>
        <end position="187"/>
    </location>
</feature>
<dbReference type="PROSITE" id="PS50893">
    <property type="entry name" value="ABC_TRANSPORTER_2"/>
    <property type="match status" value="1"/>
</dbReference>
<feature type="transmembrane region" description="Helical" evidence="11">
    <location>
        <begin position="367"/>
        <end position="391"/>
    </location>
</feature>
<feature type="transmembrane region" description="Helical" evidence="11">
    <location>
        <begin position="435"/>
        <end position="455"/>
    </location>
</feature>
<feature type="transmembrane region" description="Helical" evidence="11">
    <location>
        <begin position="295"/>
        <end position="322"/>
    </location>
</feature>
<proteinExistence type="inferred from homology"/>
<keyword evidence="9 11" id="KW-0472">Membrane</keyword>
<feature type="transmembrane region" description="Helical" evidence="11">
    <location>
        <begin position="403"/>
        <end position="423"/>
    </location>
</feature>
<dbReference type="Proteomes" id="UP001363151">
    <property type="component" value="Unassembled WGS sequence"/>
</dbReference>
<comment type="caution">
    <text evidence="13">The sequence shown here is derived from an EMBL/GenBank/DDBJ whole genome shotgun (WGS) entry which is preliminary data.</text>
</comment>
<protein>
    <submittedName>
        <fullName evidence="13">ABC transporter</fullName>
    </submittedName>
</protein>
<evidence type="ECO:0000259" key="12">
    <source>
        <dbReference type="PROSITE" id="PS50893"/>
    </source>
</evidence>
<feature type="compositionally biased region" description="Low complexity" evidence="10">
    <location>
        <begin position="174"/>
        <end position="185"/>
    </location>
</feature>
<evidence type="ECO:0000256" key="4">
    <source>
        <dbReference type="ARBA" id="ARBA00022692"/>
    </source>
</evidence>
<dbReference type="InterPro" id="IPR027417">
    <property type="entry name" value="P-loop_NTPase"/>
</dbReference>
<reference evidence="13 14" key="1">
    <citation type="submission" date="2024-03" db="EMBL/GenBank/DDBJ databases">
        <title>Aureococcus anophagefferens CCMP1851 and Kratosvirus quantuckense: Draft genome of a second virus-susceptible host strain in the model system.</title>
        <authorList>
            <person name="Chase E."/>
            <person name="Truchon A.R."/>
            <person name="Schepens W."/>
            <person name="Wilhelm S.W."/>
        </authorList>
    </citation>
    <scope>NUCLEOTIDE SEQUENCE [LARGE SCALE GENOMIC DNA]</scope>
    <source>
        <strain evidence="13 14">CCMP1851</strain>
    </source>
</reference>
<keyword evidence="6" id="KW-0547">Nucleotide-binding</keyword>
<dbReference type="Pfam" id="PF00005">
    <property type="entry name" value="ABC_tran"/>
    <property type="match status" value="1"/>
</dbReference>
<keyword evidence="14" id="KW-1185">Reference proteome</keyword>
<comment type="similarity">
    <text evidence="2">Belongs to the ABC transporter superfamily. ABCA family.</text>
</comment>
<evidence type="ECO:0000256" key="11">
    <source>
        <dbReference type="SAM" id="Phobius"/>
    </source>
</evidence>
<dbReference type="InterPro" id="IPR003593">
    <property type="entry name" value="AAA+_ATPase"/>
</dbReference>
<evidence type="ECO:0000256" key="7">
    <source>
        <dbReference type="ARBA" id="ARBA00022840"/>
    </source>
</evidence>
<feature type="transmembrane region" description="Helical" evidence="11">
    <location>
        <begin position="222"/>
        <end position="241"/>
    </location>
</feature>
<organism evidence="13 14">
    <name type="scientific">Aureococcus anophagefferens</name>
    <name type="common">Harmful bloom alga</name>
    <dbReference type="NCBI Taxonomy" id="44056"/>
    <lineage>
        <taxon>Eukaryota</taxon>
        <taxon>Sar</taxon>
        <taxon>Stramenopiles</taxon>
        <taxon>Ochrophyta</taxon>
        <taxon>Pelagophyceae</taxon>
        <taxon>Pelagomonadales</taxon>
        <taxon>Pelagomonadaceae</taxon>
        <taxon>Aureococcus</taxon>
    </lineage>
</organism>
<evidence type="ECO:0000256" key="1">
    <source>
        <dbReference type="ARBA" id="ARBA00004141"/>
    </source>
</evidence>
<keyword evidence="3" id="KW-0813">Transport</keyword>
<keyword evidence="8 11" id="KW-1133">Transmembrane helix</keyword>
<feature type="transmembrane region" description="Helical" evidence="11">
    <location>
        <begin position="334"/>
        <end position="355"/>
    </location>
</feature>
<evidence type="ECO:0000256" key="10">
    <source>
        <dbReference type="SAM" id="MobiDB-lite"/>
    </source>
</evidence>
<feature type="transmembrane region" description="Helical" evidence="11">
    <location>
        <begin position="253"/>
        <end position="275"/>
    </location>
</feature>
<dbReference type="Gene3D" id="3.40.50.300">
    <property type="entry name" value="P-loop containing nucleotide triphosphate hydrolases"/>
    <property type="match status" value="2"/>
</dbReference>
<dbReference type="SUPFAM" id="SSF52540">
    <property type="entry name" value="P-loop containing nucleoside triphosphate hydrolases"/>
    <property type="match status" value="2"/>
</dbReference>
<evidence type="ECO:0000256" key="6">
    <source>
        <dbReference type="ARBA" id="ARBA00022741"/>
    </source>
</evidence>
<feature type="region of interest" description="Disordered" evidence="10">
    <location>
        <begin position="461"/>
        <end position="490"/>
    </location>
</feature>
<dbReference type="CDD" id="cd03263">
    <property type="entry name" value="ABC_subfamily_A"/>
    <property type="match status" value="1"/>
</dbReference>
<dbReference type="EMBL" id="JBBJCI010000033">
    <property type="protein sequence ID" value="KAK7253930.1"/>
    <property type="molecule type" value="Genomic_DNA"/>
</dbReference>
<evidence type="ECO:0000313" key="14">
    <source>
        <dbReference type="Proteomes" id="UP001363151"/>
    </source>
</evidence>
<dbReference type="PANTHER" id="PTHR19229:SF36">
    <property type="entry name" value="ATP-BINDING CASSETTE SUB-FAMILY A MEMBER 2"/>
    <property type="match status" value="1"/>
</dbReference>
<evidence type="ECO:0000313" key="13">
    <source>
        <dbReference type="EMBL" id="KAK7253930.1"/>
    </source>
</evidence>
<comment type="subcellular location">
    <subcellularLocation>
        <location evidence="1">Membrane</location>
        <topology evidence="1">Multi-pass membrane protein</topology>
    </subcellularLocation>
</comment>
<feature type="domain" description="ABC transporter" evidence="12">
    <location>
        <begin position="499"/>
        <end position="734"/>
    </location>
</feature>
<accession>A0ABR1GDE5</accession>
<dbReference type="SMART" id="SM00382">
    <property type="entry name" value="AAA"/>
    <property type="match status" value="1"/>
</dbReference>
<keyword evidence="7" id="KW-0067">ATP-binding</keyword>
<evidence type="ECO:0000256" key="9">
    <source>
        <dbReference type="ARBA" id="ARBA00023136"/>
    </source>
</evidence>
<gene>
    <name evidence="13" type="ORF">SO694_00003434</name>
</gene>
<sequence length="823" mass="87480">MDAAARRELWNTIADAKPGRTFLLTTHYMDEADILGDAIAIMARGVVKCVGSSLFLKKRFGGGFRLCCERAAGARPAALAAFDTFLFEHMGFNGKRERTGAEARLAERQIVATLDAGAADRLPALFRALDDGALAELRIASYGVGPSTLEAVFLKVGEGGDDDDDVVEADPHDAAAGPAPAAAKPPARPTLEWGALETDDRRQALALWRKQLTIVARDPYEVVVAAVPTYAAIVAFALDSMGAFGDDRKGRDICVMLVCACGWLLYPAAGCARLVRERQLKLRALLNVAGCGRRAYWTGNFVGDYVLCSVNVVGTWVVVAALGEPRWFTGGRVFYMLPAWAALNVALAYSASTFFDTPSAVYVGVPLGQFLSLIVPQIIILFLFVTIFKHFGMSFESVQSKQSWLGVLVSPIAAFTVGFYELAHDTWPAGGPTPCGVIVAIMAATAVLHFSYAASSDARAYRGSRRRRTRGPRATTTTATSPRSAGPRRRARLDAAAAARVDRLSVVYPAGDAADVVAVDDLSFQVARGEVFGLLGANGAGKTSTIDVLVRHAAPAAGDARIRGVSVLADFEAASKGLGFVAQDNTLWPTLTCRDHLRLFARLRGAADGAAFEAKIDYTLDRLDLRRHKSKQAHALSGGAKRKVCVAVALVGDPACVLLDEPSAGLDPVARRKLWNVVAETAGSRAVVLTTHLMDECEALCDRLAILVRGKLRCLGTSQRLKTKLGGDFDLKATLGAGAAPAAVDAFATSLGAAAPHAVLGRARHYKVPRARAGALGNVFEALAAAQPRLKIDEAAFTQPTLESVFLDVAERYDTPADEGAVV</sequence>
<evidence type="ECO:0000256" key="8">
    <source>
        <dbReference type="ARBA" id="ARBA00022989"/>
    </source>
</evidence>
<evidence type="ECO:0000256" key="3">
    <source>
        <dbReference type="ARBA" id="ARBA00022448"/>
    </source>
</evidence>
<keyword evidence="4 11" id="KW-0812">Transmembrane</keyword>
<dbReference type="InterPro" id="IPR003439">
    <property type="entry name" value="ABC_transporter-like_ATP-bd"/>
</dbReference>
<feature type="compositionally biased region" description="Basic residues" evidence="10">
    <location>
        <begin position="462"/>
        <end position="471"/>
    </location>
</feature>
<dbReference type="PANTHER" id="PTHR19229">
    <property type="entry name" value="ATP-BINDING CASSETTE TRANSPORTER SUBFAMILY A ABCA"/>
    <property type="match status" value="1"/>
</dbReference>
<dbReference type="InterPro" id="IPR026082">
    <property type="entry name" value="ABCA"/>
</dbReference>
<feature type="compositionally biased region" description="Low complexity" evidence="10">
    <location>
        <begin position="472"/>
        <end position="485"/>
    </location>
</feature>
<dbReference type="InterPro" id="IPR013525">
    <property type="entry name" value="ABC2_TM"/>
</dbReference>
<keyword evidence="5" id="KW-0677">Repeat</keyword>
<evidence type="ECO:0000256" key="5">
    <source>
        <dbReference type="ARBA" id="ARBA00022737"/>
    </source>
</evidence>
<dbReference type="Pfam" id="PF12698">
    <property type="entry name" value="ABC2_membrane_3"/>
    <property type="match status" value="1"/>
</dbReference>
<name>A0ABR1GDE5_AURAN</name>